<dbReference type="GO" id="GO:0020037">
    <property type="term" value="F:heme binding"/>
    <property type="evidence" value="ECO:0007669"/>
    <property type="project" value="InterPro"/>
</dbReference>
<dbReference type="Gene3D" id="1.10.630.10">
    <property type="entry name" value="Cytochrome P450"/>
    <property type="match status" value="1"/>
</dbReference>
<evidence type="ECO:0000256" key="4">
    <source>
        <dbReference type="ARBA" id="ARBA00023004"/>
    </source>
</evidence>
<evidence type="ECO:0000256" key="2">
    <source>
        <dbReference type="ARBA" id="ARBA00022723"/>
    </source>
</evidence>
<keyword evidence="5" id="KW-0349">Heme</keyword>
<keyword evidence="3" id="KW-0560">Oxidoreductase</keyword>
<evidence type="ECO:0000313" key="7">
    <source>
        <dbReference type="EMBL" id="PAN27078.1"/>
    </source>
</evidence>
<dbReference type="Proteomes" id="UP000243499">
    <property type="component" value="Chromosome 5"/>
</dbReference>
<name>A0A2S3HP38_9POAL</name>
<gene>
    <name evidence="7" type="ORF">PAHAL_5G057500</name>
</gene>
<dbReference type="CDD" id="cd11064">
    <property type="entry name" value="CYP86A"/>
    <property type="match status" value="1"/>
</dbReference>
<dbReference type="PRINTS" id="PR00463">
    <property type="entry name" value="EP450I"/>
</dbReference>
<comment type="similarity">
    <text evidence="1">Belongs to the cytochrome P450 family.</text>
</comment>
<keyword evidence="2 5" id="KW-0479">Metal-binding</keyword>
<feature type="transmembrane region" description="Helical" evidence="6">
    <location>
        <begin position="6"/>
        <end position="27"/>
    </location>
</feature>
<dbReference type="InterPro" id="IPR002401">
    <property type="entry name" value="Cyt_P450_E_grp-I"/>
</dbReference>
<protein>
    <recommendedName>
        <fullName evidence="8">Cytochrome P450</fullName>
    </recommendedName>
</protein>
<dbReference type="GO" id="GO:0004497">
    <property type="term" value="F:monooxygenase activity"/>
    <property type="evidence" value="ECO:0007669"/>
    <property type="project" value="InterPro"/>
</dbReference>
<keyword evidence="4 5" id="KW-0408">Iron</keyword>
<evidence type="ECO:0000256" key="1">
    <source>
        <dbReference type="ARBA" id="ARBA00010617"/>
    </source>
</evidence>
<dbReference type="InterPro" id="IPR001128">
    <property type="entry name" value="Cyt_P450"/>
</dbReference>
<dbReference type="PANTHER" id="PTHR24296">
    <property type="entry name" value="CYTOCHROME P450"/>
    <property type="match status" value="1"/>
</dbReference>
<organism evidence="7">
    <name type="scientific">Panicum hallii</name>
    <dbReference type="NCBI Taxonomy" id="206008"/>
    <lineage>
        <taxon>Eukaryota</taxon>
        <taxon>Viridiplantae</taxon>
        <taxon>Streptophyta</taxon>
        <taxon>Embryophyta</taxon>
        <taxon>Tracheophyta</taxon>
        <taxon>Spermatophyta</taxon>
        <taxon>Magnoliopsida</taxon>
        <taxon>Liliopsida</taxon>
        <taxon>Poales</taxon>
        <taxon>Poaceae</taxon>
        <taxon>PACMAD clade</taxon>
        <taxon>Panicoideae</taxon>
        <taxon>Panicodae</taxon>
        <taxon>Paniceae</taxon>
        <taxon>Panicinae</taxon>
        <taxon>Panicum</taxon>
        <taxon>Panicum sect. Panicum</taxon>
    </lineage>
</organism>
<dbReference type="AlphaFoldDB" id="A0A2S3HP38"/>
<keyword evidence="6" id="KW-0472">Membrane</keyword>
<comment type="cofactor">
    <cofactor evidence="5">
        <name>heme</name>
        <dbReference type="ChEBI" id="CHEBI:30413"/>
    </cofactor>
</comment>
<dbReference type="PRINTS" id="PR00385">
    <property type="entry name" value="P450"/>
</dbReference>
<evidence type="ECO:0000256" key="5">
    <source>
        <dbReference type="PIRSR" id="PIRSR602401-1"/>
    </source>
</evidence>
<sequence>MDIDYHTTTAAWAVAGLALLATCWYLAAARRGSRRYPPVAGTVFHKLYHFRRLHDYLADLSRRRRTFRLLAPGRRRLVYTCDPAVVEHILRTNFASYGKGTFNHDSTRDLLGDGIFAVDGAMWRQQRAIAAHEFSTRAMREFSGAVFRKNAAKLAAVVFGNAASKRPMEFQGLLQKAAMDSIFAVTFGSELNTLGASGPDGGDDEASRFAAAVDDASEFTLLRYVNPFWKAMRLLNVGPEAALRERVKVVDEFVYRRIRARSEELQASQQPDLTTTRRDMLSRFMEAASTATDDGSAGTTVDYKYLRDIVLNILIAGKDTTVEALAWFFYMACKHPRVQERVFQEAGEATLAGEAAVPVDEFARRLTDEALSRMHYLHAALTETLRLYPALPLNNKECFSDDVLPDGFSVGKGDIVFYVPYAMGRMEYLWGEDAEAFRPERWLDDNGEFQQESPFKFTAFQAGPRICLGKEFAYRQMKVLAAVLLRFFVFKLRDEAASVSYRAAITLLIEDGLHLTATPR</sequence>
<dbReference type="GO" id="GO:0016705">
    <property type="term" value="F:oxidoreductase activity, acting on paired donors, with incorporation or reduction of molecular oxygen"/>
    <property type="evidence" value="ECO:0007669"/>
    <property type="project" value="InterPro"/>
</dbReference>
<accession>A0A2S3HP38</accession>
<dbReference type="SUPFAM" id="SSF48264">
    <property type="entry name" value="Cytochrome P450"/>
    <property type="match status" value="1"/>
</dbReference>
<reference evidence="7" key="1">
    <citation type="submission" date="2018-04" db="EMBL/GenBank/DDBJ databases">
        <title>WGS assembly of Panicum hallii.</title>
        <authorList>
            <person name="Lovell J."/>
            <person name="Jenkins J."/>
            <person name="Lowry D."/>
            <person name="Mamidi S."/>
            <person name="Sreedasyam A."/>
            <person name="Weng X."/>
            <person name="Barry K."/>
            <person name="Bonette J."/>
            <person name="Campitelli B."/>
            <person name="Daum C."/>
            <person name="Gordon S."/>
            <person name="Gould B."/>
            <person name="Lipzen A."/>
            <person name="Macqueen A."/>
            <person name="Palacio-Mejia J."/>
            <person name="Plott C."/>
            <person name="Shakirov E."/>
            <person name="Shu S."/>
            <person name="Yoshinaga Y."/>
            <person name="Zane M."/>
            <person name="Rokhsar D."/>
            <person name="Grimwood J."/>
            <person name="Schmutz J."/>
            <person name="Juenger T."/>
        </authorList>
    </citation>
    <scope>NUCLEOTIDE SEQUENCE [LARGE SCALE GENOMIC DNA]</scope>
    <source>
        <strain evidence="7">FIL2</strain>
    </source>
</reference>
<dbReference type="Gramene" id="PAN27078">
    <property type="protein sequence ID" value="PAN27078"/>
    <property type="gene ID" value="PAHAL_5G057500"/>
</dbReference>
<dbReference type="Pfam" id="PF00067">
    <property type="entry name" value="p450"/>
    <property type="match status" value="1"/>
</dbReference>
<dbReference type="GO" id="GO:0005506">
    <property type="term" value="F:iron ion binding"/>
    <property type="evidence" value="ECO:0007669"/>
    <property type="project" value="InterPro"/>
</dbReference>
<keyword evidence="6" id="KW-0812">Transmembrane</keyword>
<dbReference type="EMBL" id="CM008050">
    <property type="protein sequence ID" value="PAN27078.1"/>
    <property type="molecule type" value="Genomic_DNA"/>
</dbReference>
<proteinExistence type="inferred from homology"/>
<keyword evidence="6" id="KW-1133">Transmembrane helix</keyword>
<feature type="binding site" description="axial binding residue" evidence="5">
    <location>
        <position position="467"/>
    </location>
    <ligand>
        <name>heme</name>
        <dbReference type="ChEBI" id="CHEBI:30413"/>
    </ligand>
    <ligandPart>
        <name>Fe</name>
        <dbReference type="ChEBI" id="CHEBI:18248"/>
    </ligandPart>
</feature>
<evidence type="ECO:0008006" key="8">
    <source>
        <dbReference type="Google" id="ProtNLM"/>
    </source>
</evidence>
<evidence type="ECO:0000256" key="3">
    <source>
        <dbReference type="ARBA" id="ARBA00023002"/>
    </source>
</evidence>
<evidence type="ECO:0000256" key="6">
    <source>
        <dbReference type="SAM" id="Phobius"/>
    </source>
</evidence>
<dbReference type="InterPro" id="IPR036396">
    <property type="entry name" value="Cyt_P450_sf"/>
</dbReference>